<proteinExistence type="predicted"/>
<dbReference type="Proteomes" id="UP000045285">
    <property type="component" value="Unassembled WGS sequence"/>
</dbReference>
<dbReference type="AlphaFoldDB" id="A0A090DVA9"/>
<protein>
    <submittedName>
        <fullName evidence="2">Uncharacterized protein</fullName>
    </submittedName>
</protein>
<dbReference type="EMBL" id="CCMZ01000028">
    <property type="protein sequence ID" value="CDX20896.1"/>
    <property type="molecule type" value="Genomic_DNA"/>
</dbReference>
<reference evidence="3" key="1">
    <citation type="submission" date="2014-08" db="EMBL/GenBank/DDBJ databases">
        <authorList>
            <person name="Moulin L."/>
        </authorList>
    </citation>
    <scope>NUCLEOTIDE SEQUENCE [LARGE SCALE GENOMIC DNA]</scope>
</reference>
<name>A0A090DVA9_MESPL</name>
<gene>
    <name evidence="2" type="ORF">MPL3356_340083</name>
</gene>
<evidence type="ECO:0000313" key="2">
    <source>
        <dbReference type="EMBL" id="CDX20896.1"/>
    </source>
</evidence>
<accession>A0A090DVA9</accession>
<organism evidence="2 3">
    <name type="scientific">Mesorhizobium plurifarium</name>
    <dbReference type="NCBI Taxonomy" id="69974"/>
    <lineage>
        <taxon>Bacteria</taxon>
        <taxon>Pseudomonadati</taxon>
        <taxon>Pseudomonadota</taxon>
        <taxon>Alphaproteobacteria</taxon>
        <taxon>Hyphomicrobiales</taxon>
        <taxon>Phyllobacteriaceae</taxon>
        <taxon>Mesorhizobium</taxon>
    </lineage>
</organism>
<evidence type="ECO:0000313" key="3">
    <source>
        <dbReference type="Proteomes" id="UP000045285"/>
    </source>
</evidence>
<sequence>MELLEELTAEDGEDGLQAELAARSSSVRSFEHRRRTLKAIPSDLPGEPVRSHGPFLNWKQYDQDD</sequence>
<evidence type="ECO:0000256" key="1">
    <source>
        <dbReference type="SAM" id="MobiDB-lite"/>
    </source>
</evidence>
<feature type="region of interest" description="Disordered" evidence="1">
    <location>
        <begin position="41"/>
        <end position="65"/>
    </location>
</feature>
<keyword evidence="3" id="KW-1185">Reference proteome</keyword>